<dbReference type="InterPro" id="IPR006093">
    <property type="entry name" value="Oxy_OxRdtase_FAD_BS"/>
</dbReference>
<feature type="domain" description="FAD linked oxidase N-terminal" evidence="6">
    <location>
        <begin position="41"/>
        <end position="170"/>
    </location>
</feature>
<evidence type="ECO:0000313" key="9">
    <source>
        <dbReference type="Proteomes" id="UP000466345"/>
    </source>
</evidence>
<gene>
    <name evidence="8" type="primary">mcrA_2</name>
    <name evidence="8" type="ORF">SRB5_01840</name>
</gene>
<sequence>MITTAAVRELAGRLSGPVLLPGDDGYAAEVAGFNRVVEHRPAAVAAVRDAAEIREAVGWAAAARIPVAVQATGHGPTATAHGDGLLISTRRMTGVTVDPDARTARVAAGTQWHEVIDAAAAFGLAPLNGSSPLVGVVGYTLGGGLGLLSRAHGYAADHVTAIEYVGADGRPGVATAERDTDLFWAMRGGKGNFAVVTALEFSLFPAPHFYGGGLYFPGEHAAEVLHTWRSWTAALPEETSSSLALLRMPDLPAIPEFLRSRLVVHVRVSHLGPADEAERLLKPLRQTVPPIADTLGEMPYARCAAIHHDPASPVPYHERTLMLREFDGPATGELLALAGPDSACGDILVELRHLQGALGRPPAVPNAVGHRDAAYCLTTLTPPGGEPDTVVEGMAHRGTGLRYLNFLTGPQTAQRASQGYDSATYTRLTEIKDRYDPENLLRFNHNIPPRAPRR</sequence>
<dbReference type="GO" id="GO:0050660">
    <property type="term" value="F:flavin adenine dinucleotide binding"/>
    <property type="evidence" value="ECO:0007669"/>
    <property type="project" value="InterPro"/>
</dbReference>
<dbReference type="PANTHER" id="PTHR42973:SF39">
    <property type="entry name" value="FAD-BINDING PCMH-TYPE DOMAIN-CONTAINING PROTEIN"/>
    <property type="match status" value="1"/>
</dbReference>
<dbReference type="InterPro" id="IPR036318">
    <property type="entry name" value="FAD-bd_PCMH-like_sf"/>
</dbReference>
<feature type="domain" description="Berberine/berberine-like" evidence="7">
    <location>
        <begin position="416"/>
        <end position="448"/>
    </location>
</feature>
<dbReference type="InterPro" id="IPR006094">
    <property type="entry name" value="Oxid_FAD_bind_N"/>
</dbReference>
<keyword evidence="3" id="KW-0285">Flavoprotein</keyword>
<dbReference type="AlphaFoldDB" id="A0A7K0C9F4"/>
<organism evidence="8 9">
    <name type="scientific">Streptomyces smaragdinus</name>
    <dbReference type="NCBI Taxonomy" id="2585196"/>
    <lineage>
        <taxon>Bacteria</taxon>
        <taxon>Bacillati</taxon>
        <taxon>Actinomycetota</taxon>
        <taxon>Actinomycetes</taxon>
        <taxon>Kitasatosporales</taxon>
        <taxon>Streptomycetaceae</taxon>
        <taxon>Streptomyces</taxon>
    </lineage>
</organism>
<dbReference type="GO" id="GO:0016491">
    <property type="term" value="F:oxidoreductase activity"/>
    <property type="evidence" value="ECO:0007669"/>
    <property type="project" value="UniProtKB-KW"/>
</dbReference>
<dbReference type="Pfam" id="PF08031">
    <property type="entry name" value="BBE"/>
    <property type="match status" value="1"/>
</dbReference>
<evidence type="ECO:0000256" key="3">
    <source>
        <dbReference type="ARBA" id="ARBA00022630"/>
    </source>
</evidence>
<dbReference type="InterPro" id="IPR016169">
    <property type="entry name" value="FAD-bd_PCMH_sub2"/>
</dbReference>
<evidence type="ECO:0000256" key="1">
    <source>
        <dbReference type="ARBA" id="ARBA00001974"/>
    </source>
</evidence>
<dbReference type="InterPro" id="IPR050416">
    <property type="entry name" value="FAD-linked_Oxidoreductase"/>
</dbReference>
<keyword evidence="4" id="KW-0274">FAD</keyword>
<dbReference type="PROSITE" id="PS00862">
    <property type="entry name" value="OX2_COVAL_FAD"/>
    <property type="match status" value="1"/>
</dbReference>
<evidence type="ECO:0000256" key="2">
    <source>
        <dbReference type="ARBA" id="ARBA00005466"/>
    </source>
</evidence>
<name>A0A7K0C9F4_9ACTN</name>
<keyword evidence="9" id="KW-1185">Reference proteome</keyword>
<keyword evidence="5 8" id="KW-0560">Oxidoreductase</keyword>
<comment type="cofactor">
    <cofactor evidence="1">
        <name>FAD</name>
        <dbReference type="ChEBI" id="CHEBI:57692"/>
    </cofactor>
</comment>
<protein>
    <submittedName>
        <fullName evidence="8">Mitomycin radical oxidase</fullName>
        <ecNumber evidence="8">1.5.3.-</ecNumber>
    </submittedName>
</protein>
<evidence type="ECO:0000313" key="8">
    <source>
        <dbReference type="EMBL" id="MQY10080.1"/>
    </source>
</evidence>
<comment type="caution">
    <text evidence="8">The sequence shown here is derived from an EMBL/GenBank/DDBJ whole genome shotgun (WGS) entry which is preliminary data.</text>
</comment>
<evidence type="ECO:0000259" key="6">
    <source>
        <dbReference type="Pfam" id="PF01565"/>
    </source>
</evidence>
<evidence type="ECO:0000259" key="7">
    <source>
        <dbReference type="Pfam" id="PF08031"/>
    </source>
</evidence>
<evidence type="ECO:0000256" key="4">
    <source>
        <dbReference type="ARBA" id="ARBA00022827"/>
    </source>
</evidence>
<dbReference type="Gene3D" id="3.30.43.10">
    <property type="entry name" value="Uridine Diphospho-n-acetylenolpyruvylglucosamine Reductase, domain 2"/>
    <property type="match status" value="1"/>
</dbReference>
<dbReference type="PANTHER" id="PTHR42973">
    <property type="entry name" value="BINDING OXIDOREDUCTASE, PUTATIVE (AFU_ORTHOLOGUE AFUA_1G17690)-RELATED"/>
    <property type="match status" value="1"/>
</dbReference>
<dbReference type="InterPro" id="IPR016167">
    <property type="entry name" value="FAD-bd_PCMH_sub1"/>
</dbReference>
<dbReference type="EMBL" id="WEGJ01000001">
    <property type="protein sequence ID" value="MQY10080.1"/>
    <property type="molecule type" value="Genomic_DNA"/>
</dbReference>
<dbReference type="Gene3D" id="3.40.462.20">
    <property type="match status" value="1"/>
</dbReference>
<dbReference type="NCBIfam" id="NF041226">
    <property type="entry name" value="BagK_FevA1"/>
    <property type="match status" value="1"/>
</dbReference>
<dbReference type="RefSeq" id="WP_153449449.1">
    <property type="nucleotide sequence ID" value="NZ_WEGJ01000001.1"/>
</dbReference>
<reference evidence="8 9" key="1">
    <citation type="submission" date="2019-10" db="EMBL/GenBank/DDBJ databases">
        <title>Streptomyces smaragdinus sp. nov. and Streptomyces fabii sp. nov., isolated from the gut of fungus growing-termite Macrotermes natalensis.</title>
        <authorList>
            <person name="Schwitalla J."/>
            <person name="Benndorf R."/>
            <person name="Martin K."/>
            <person name="De Beer W."/>
            <person name="Kaster A.-K."/>
            <person name="Vollmers J."/>
            <person name="Poulsen M."/>
            <person name="Beemelmanns C."/>
        </authorList>
    </citation>
    <scope>NUCLEOTIDE SEQUENCE [LARGE SCALE GENOMIC DNA]</scope>
    <source>
        <strain evidence="8 9">RB5</strain>
    </source>
</reference>
<evidence type="ECO:0000256" key="5">
    <source>
        <dbReference type="ARBA" id="ARBA00023002"/>
    </source>
</evidence>
<comment type="similarity">
    <text evidence="2">Belongs to the oxygen-dependent FAD-linked oxidoreductase family.</text>
</comment>
<accession>A0A7K0C9F4</accession>
<dbReference type="Pfam" id="PF01565">
    <property type="entry name" value="FAD_binding_4"/>
    <property type="match status" value="1"/>
</dbReference>
<dbReference type="Proteomes" id="UP000466345">
    <property type="component" value="Unassembled WGS sequence"/>
</dbReference>
<proteinExistence type="inferred from homology"/>
<dbReference type="Gene3D" id="3.30.465.10">
    <property type="match status" value="1"/>
</dbReference>
<dbReference type="OrthoDB" id="9775082at2"/>
<dbReference type="InterPro" id="IPR012951">
    <property type="entry name" value="BBE"/>
</dbReference>
<dbReference type="SUPFAM" id="SSF56176">
    <property type="entry name" value="FAD-binding/transporter-associated domain-like"/>
    <property type="match status" value="1"/>
</dbReference>
<dbReference type="EC" id="1.5.3.-" evidence="8"/>